<evidence type="ECO:0000313" key="2">
    <source>
        <dbReference type="EMBL" id="EJW93999.1"/>
    </source>
</evidence>
<feature type="region of interest" description="Disordered" evidence="1">
    <location>
        <begin position="1"/>
        <end position="26"/>
    </location>
</feature>
<name>J9G369_9ZZZZ</name>
<feature type="region of interest" description="Disordered" evidence="1">
    <location>
        <begin position="41"/>
        <end position="60"/>
    </location>
</feature>
<protein>
    <submittedName>
        <fullName evidence="2">Uncharacterized protein</fullName>
    </submittedName>
</protein>
<accession>J9G369</accession>
<dbReference type="AlphaFoldDB" id="J9G369"/>
<gene>
    <name evidence="2" type="ORF">EVA_17894</name>
</gene>
<dbReference type="EMBL" id="AMCI01006637">
    <property type="protein sequence ID" value="EJW93999.1"/>
    <property type="molecule type" value="Genomic_DNA"/>
</dbReference>
<comment type="caution">
    <text evidence="2">The sequence shown here is derived from an EMBL/GenBank/DDBJ whole genome shotgun (WGS) entry which is preliminary data.</text>
</comment>
<feature type="compositionally biased region" description="Basic and acidic residues" evidence="1">
    <location>
        <begin position="47"/>
        <end position="60"/>
    </location>
</feature>
<evidence type="ECO:0000256" key="1">
    <source>
        <dbReference type="SAM" id="MobiDB-lite"/>
    </source>
</evidence>
<sequence>MEKTKSNSLKSTAIKRSSLMTETSFPPRNIRLATAEKIAPSRSTELGLKRGDRPIPRTFM</sequence>
<organism evidence="2">
    <name type="scientific">gut metagenome</name>
    <dbReference type="NCBI Taxonomy" id="749906"/>
    <lineage>
        <taxon>unclassified sequences</taxon>
        <taxon>metagenomes</taxon>
        <taxon>organismal metagenomes</taxon>
    </lineage>
</organism>
<proteinExistence type="predicted"/>
<reference evidence="2" key="1">
    <citation type="journal article" date="2012" name="PLoS ONE">
        <title>Gene sets for utilization of primary and secondary nutrition supplies in the distal gut of endangered iberian lynx.</title>
        <authorList>
            <person name="Alcaide M."/>
            <person name="Messina E."/>
            <person name="Richter M."/>
            <person name="Bargiela R."/>
            <person name="Peplies J."/>
            <person name="Huws S.A."/>
            <person name="Newbold C.J."/>
            <person name="Golyshin P.N."/>
            <person name="Simon M.A."/>
            <person name="Lopez G."/>
            <person name="Yakimov M.M."/>
            <person name="Ferrer M."/>
        </authorList>
    </citation>
    <scope>NUCLEOTIDE SEQUENCE</scope>
</reference>